<evidence type="ECO:0000256" key="44">
    <source>
        <dbReference type="ARBA" id="ARBA00047613"/>
    </source>
</evidence>
<dbReference type="Gene3D" id="3.30.70.330">
    <property type="match status" value="1"/>
</dbReference>
<reference evidence="67 68" key="1">
    <citation type="submission" date="2022-04" db="EMBL/GenBank/DDBJ databases">
        <title>Chromosome-level reference genomes for two strains of Caenorhabditis briggsae: an improved platform for comparative genomics.</title>
        <authorList>
            <person name="Stevens L."/>
            <person name="Andersen E."/>
        </authorList>
    </citation>
    <scope>NUCLEOTIDE SEQUENCE [LARGE SCALE GENOMIC DNA]</scope>
    <source>
        <strain evidence="67">VX34</strain>
        <tissue evidence="67">Whole-organism</tissue>
    </source>
</reference>
<evidence type="ECO:0000256" key="25">
    <source>
        <dbReference type="ARBA" id="ARBA00022842"/>
    </source>
</evidence>
<feature type="domain" description="Aminoacyl-transfer RNA synthetases class-II family profile" evidence="66">
    <location>
        <begin position="284"/>
        <end position="545"/>
    </location>
</feature>
<evidence type="ECO:0000256" key="17">
    <source>
        <dbReference type="ARBA" id="ARBA00022553"/>
    </source>
</evidence>
<evidence type="ECO:0000256" key="34">
    <source>
        <dbReference type="ARBA" id="ARBA00023136"/>
    </source>
</evidence>
<evidence type="ECO:0000256" key="64">
    <source>
        <dbReference type="PIRSR" id="PIRSR612803-2"/>
    </source>
</evidence>
<dbReference type="InterPro" id="IPR036291">
    <property type="entry name" value="NAD(P)-bd_dom_sf"/>
</dbReference>
<dbReference type="Pfam" id="PF18552">
    <property type="entry name" value="PheRS_DBD1"/>
    <property type="match status" value="1"/>
</dbReference>
<dbReference type="GO" id="GO:0016507">
    <property type="term" value="C:mitochondrial fatty acid beta-oxidation multienzyme complex"/>
    <property type="evidence" value="ECO:0007669"/>
    <property type="project" value="InterPro"/>
</dbReference>
<keyword evidence="18" id="KW-0436">Ligase</keyword>
<dbReference type="InterPro" id="IPR012803">
    <property type="entry name" value="Fa_ox_alpha_mit"/>
</dbReference>
<keyword evidence="68" id="KW-1185">Reference proteome</keyword>
<comment type="catalytic activity">
    <reaction evidence="1">
        <text>(3S)-hydroxyhexadecanoyl-CoA = (2E)-hexadecenoyl-CoA + H2O</text>
        <dbReference type="Rhea" id="RHEA:31163"/>
        <dbReference type="ChEBI" id="CHEBI:15377"/>
        <dbReference type="ChEBI" id="CHEBI:61526"/>
        <dbReference type="ChEBI" id="CHEBI:62613"/>
    </reaction>
    <physiologicalReaction direction="right-to-left" evidence="1">
        <dbReference type="Rhea" id="RHEA:31165"/>
    </physiologicalReaction>
</comment>
<evidence type="ECO:0000256" key="23">
    <source>
        <dbReference type="ARBA" id="ARBA00022832"/>
    </source>
</evidence>
<dbReference type="EC" id="6.1.1.20" evidence="14"/>
<dbReference type="InterPro" id="IPR006176">
    <property type="entry name" value="3-OHacyl-CoA_DH_NAD-bd"/>
</dbReference>
<dbReference type="GO" id="GO:0004826">
    <property type="term" value="F:phenylalanine-tRNA ligase activity"/>
    <property type="evidence" value="ECO:0007669"/>
    <property type="project" value="UniProtKB-EC"/>
</dbReference>
<feature type="coiled-coil region" evidence="65">
    <location>
        <begin position="675"/>
        <end position="706"/>
    </location>
</feature>
<comment type="cofactor">
    <cofactor evidence="2">
        <name>Mg(2+)</name>
        <dbReference type="ChEBI" id="CHEBI:18420"/>
    </cofactor>
</comment>
<evidence type="ECO:0000256" key="24">
    <source>
        <dbReference type="ARBA" id="ARBA00022840"/>
    </source>
</evidence>
<keyword evidence="37" id="KW-0511">Multifunctional enzyme</keyword>
<evidence type="ECO:0000256" key="57">
    <source>
        <dbReference type="ARBA" id="ARBA00052989"/>
    </source>
</evidence>
<evidence type="ECO:0000256" key="65">
    <source>
        <dbReference type="SAM" id="Coils"/>
    </source>
</evidence>
<keyword evidence="25" id="KW-0460">Magnesium</keyword>
<evidence type="ECO:0000256" key="56">
    <source>
        <dbReference type="ARBA" id="ARBA00052945"/>
    </source>
</evidence>
<evidence type="ECO:0000256" key="41">
    <source>
        <dbReference type="ARBA" id="ARBA00038782"/>
    </source>
</evidence>
<dbReference type="GO" id="GO:0006635">
    <property type="term" value="P:fatty acid beta-oxidation"/>
    <property type="evidence" value="ECO:0007669"/>
    <property type="project" value="InterPro"/>
</dbReference>
<dbReference type="PANTHER" id="PTHR43612:SF3">
    <property type="entry name" value="TRIFUNCTIONAL ENZYME SUBUNIT ALPHA, MITOCHONDRIAL"/>
    <property type="match status" value="1"/>
</dbReference>
<dbReference type="SUPFAM" id="SSF52096">
    <property type="entry name" value="ClpP/crotonase"/>
    <property type="match status" value="1"/>
</dbReference>
<dbReference type="FunFam" id="3.30.70.330:FF:000284">
    <property type="entry name" value="39S ribosomal protein L23, mitochondrial"/>
    <property type="match status" value="1"/>
</dbReference>
<keyword evidence="24" id="KW-0067">ATP-binding</keyword>
<dbReference type="Proteomes" id="UP000829354">
    <property type="component" value="Chromosome I"/>
</dbReference>
<dbReference type="SUPFAM" id="SSF54189">
    <property type="entry name" value="Ribosomal proteins S24e, L23 and L15e"/>
    <property type="match status" value="1"/>
</dbReference>
<comment type="catalytic activity">
    <reaction evidence="48">
        <text>1'-[1,2-di-(9Z,12Z-octadecadienoyl)-sn-glycero-3-phospho]-3'-[1-(9Z,12Z-octadecadienoyl)-sn-glycero-3-phospho]-glycerol + (9Z,12Z)-octadecadienoyl-CoA = 1',3'-bis-[1,2-di-(9Z,12Z-octadecadienoyl)-sn-glycero-3-phospho]-glycerol + CoA</text>
        <dbReference type="Rhea" id="RHEA:43672"/>
        <dbReference type="ChEBI" id="CHEBI:57287"/>
        <dbReference type="ChEBI" id="CHEBI:57383"/>
        <dbReference type="ChEBI" id="CHEBI:83580"/>
        <dbReference type="ChEBI" id="CHEBI:83581"/>
    </reaction>
    <physiologicalReaction direction="left-to-right" evidence="48">
        <dbReference type="Rhea" id="RHEA:43673"/>
    </physiologicalReaction>
</comment>
<comment type="subcellular location">
    <subcellularLocation>
        <location evidence="5">Cytoplasm</location>
    </subcellularLocation>
    <subcellularLocation>
        <location evidence="3">Mitochondrion inner membrane</location>
    </subcellularLocation>
    <subcellularLocation>
        <location evidence="4">Mitochondrion matrix</location>
    </subcellularLocation>
</comment>
<evidence type="ECO:0000256" key="37">
    <source>
        <dbReference type="ARBA" id="ARBA00023268"/>
    </source>
</evidence>
<dbReference type="PANTHER" id="PTHR43612">
    <property type="entry name" value="TRIFUNCTIONAL ENZYME SUBUNIT ALPHA"/>
    <property type="match status" value="1"/>
</dbReference>
<evidence type="ECO:0000256" key="30">
    <source>
        <dbReference type="ARBA" id="ARBA00023002"/>
    </source>
</evidence>
<evidence type="ECO:0000256" key="35">
    <source>
        <dbReference type="ARBA" id="ARBA00023146"/>
    </source>
</evidence>
<evidence type="ECO:0000259" key="66">
    <source>
        <dbReference type="PROSITE" id="PS50862"/>
    </source>
</evidence>
<evidence type="ECO:0000256" key="11">
    <source>
        <dbReference type="ARBA" id="ARBA00011209"/>
    </source>
</evidence>
<comment type="catalytic activity">
    <reaction evidence="40">
        <text>a (3S)-3-hydroxyacyl-CoA = a (2E)-enoyl-CoA + H2O</text>
        <dbReference type="Rhea" id="RHEA:16105"/>
        <dbReference type="ChEBI" id="CHEBI:15377"/>
        <dbReference type="ChEBI" id="CHEBI:57318"/>
        <dbReference type="ChEBI" id="CHEBI:58856"/>
        <dbReference type="EC" id="4.2.1.17"/>
    </reaction>
    <physiologicalReaction direction="right-to-left" evidence="40">
        <dbReference type="Rhea" id="RHEA:16107"/>
    </physiologicalReaction>
</comment>
<keyword evidence="28" id="KW-0689">Ribosomal protein</keyword>
<evidence type="ECO:0000256" key="15">
    <source>
        <dbReference type="ARBA" id="ARBA00022481"/>
    </source>
</evidence>
<comment type="catalytic activity">
    <reaction evidence="50">
        <text>a 4-saturated-(3S)-3-hydroxyacyl-CoA = a (3E)-enoyl-CoA + H2O</text>
        <dbReference type="Rhea" id="RHEA:20724"/>
        <dbReference type="ChEBI" id="CHEBI:15377"/>
        <dbReference type="ChEBI" id="CHEBI:58521"/>
        <dbReference type="ChEBI" id="CHEBI:137480"/>
        <dbReference type="EC" id="4.2.1.17"/>
    </reaction>
    <physiologicalReaction direction="right-to-left" evidence="50">
        <dbReference type="Rhea" id="RHEA:20726"/>
    </physiologicalReaction>
</comment>
<comment type="catalytic activity">
    <reaction evidence="56">
        <text>(3S)-3-hydroxydodecanoyl-CoA + NAD(+) = 3-oxododecanoyl-CoA + NADH + H(+)</text>
        <dbReference type="Rhea" id="RHEA:31179"/>
        <dbReference type="ChEBI" id="CHEBI:15378"/>
        <dbReference type="ChEBI" id="CHEBI:57540"/>
        <dbReference type="ChEBI" id="CHEBI:57945"/>
        <dbReference type="ChEBI" id="CHEBI:62558"/>
        <dbReference type="ChEBI" id="CHEBI:62615"/>
    </reaction>
    <physiologicalReaction direction="left-to-right" evidence="56">
        <dbReference type="Rhea" id="RHEA:31180"/>
    </physiologicalReaction>
</comment>
<dbReference type="InterPro" id="IPR045864">
    <property type="entry name" value="aa-tRNA-synth_II/BPL/LPL"/>
</dbReference>
<comment type="catalytic activity">
    <reaction evidence="46">
        <text>tRNA(Phe) + L-phenylalanine + ATP = L-phenylalanyl-tRNA(Phe) + AMP + diphosphate + H(+)</text>
        <dbReference type="Rhea" id="RHEA:19413"/>
        <dbReference type="Rhea" id="RHEA-COMP:9668"/>
        <dbReference type="Rhea" id="RHEA-COMP:9699"/>
        <dbReference type="ChEBI" id="CHEBI:15378"/>
        <dbReference type="ChEBI" id="CHEBI:30616"/>
        <dbReference type="ChEBI" id="CHEBI:33019"/>
        <dbReference type="ChEBI" id="CHEBI:58095"/>
        <dbReference type="ChEBI" id="CHEBI:78442"/>
        <dbReference type="ChEBI" id="CHEBI:78531"/>
        <dbReference type="ChEBI" id="CHEBI:456215"/>
        <dbReference type="EC" id="6.1.1.20"/>
    </reaction>
</comment>
<proteinExistence type="inferred from homology"/>
<evidence type="ECO:0000256" key="50">
    <source>
        <dbReference type="ARBA" id="ARBA00051215"/>
    </source>
</evidence>
<dbReference type="FunFam" id="3.90.226.10:FF:000011">
    <property type="entry name" value="Fatty acid oxidation complex subunit alpha"/>
    <property type="match status" value="1"/>
</dbReference>
<evidence type="ECO:0000256" key="32">
    <source>
        <dbReference type="ARBA" id="ARBA00023098"/>
    </source>
</evidence>
<dbReference type="GO" id="GO:0006432">
    <property type="term" value="P:phenylalanyl-tRNA aminoacylation"/>
    <property type="evidence" value="ECO:0007669"/>
    <property type="project" value="InterPro"/>
</dbReference>
<dbReference type="GO" id="GO:0003735">
    <property type="term" value="F:structural constituent of ribosome"/>
    <property type="evidence" value="ECO:0007669"/>
    <property type="project" value="InterPro"/>
</dbReference>
<dbReference type="InterPro" id="IPR004529">
    <property type="entry name" value="Phe-tRNA-synth_IIc_asu"/>
</dbReference>
<comment type="catalytic activity">
    <reaction evidence="45">
        <text>(3S)-hydroxydecanoyl-CoA + NAD(+) = 3-oxodecanoyl-CoA + NADH + H(+)</text>
        <dbReference type="Rhea" id="RHEA:31187"/>
        <dbReference type="ChEBI" id="CHEBI:15378"/>
        <dbReference type="ChEBI" id="CHEBI:57540"/>
        <dbReference type="ChEBI" id="CHEBI:57945"/>
        <dbReference type="ChEBI" id="CHEBI:62548"/>
        <dbReference type="ChEBI" id="CHEBI:62616"/>
    </reaction>
    <physiologicalReaction direction="left-to-right" evidence="45">
        <dbReference type="Rhea" id="RHEA:31188"/>
    </physiologicalReaction>
</comment>
<dbReference type="GO" id="GO:0005840">
    <property type="term" value="C:ribosome"/>
    <property type="evidence" value="ECO:0007669"/>
    <property type="project" value="UniProtKB-KW"/>
</dbReference>
<evidence type="ECO:0000256" key="5">
    <source>
        <dbReference type="ARBA" id="ARBA00004496"/>
    </source>
</evidence>
<evidence type="ECO:0000256" key="62">
    <source>
        <dbReference type="ARBA" id="ARBA00083277"/>
    </source>
</evidence>
<dbReference type="Gene3D" id="3.30.1370.240">
    <property type="match status" value="1"/>
</dbReference>
<evidence type="ECO:0000256" key="3">
    <source>
        <dbReference type="ARBA" id="ARBA00004273"/>
    </source>
</evidence>
<dbReference type="Gene3D" id="3.30.930.10">
    <property type="entry name" value="Bira Bifunctional Protein, Domain 2"/>
    <property type="match status" value="1"/>
</dbReference>
<dbReference type="GO" id="GO:0005524">
    <property type="term" value="F:ATP binding"/>
    <property type="evidence" value="ECO:0007669"/>
    <property type="project" value="UniProtKB-KW"/>
</dbReference>
<dbReference type="InterPro" id="IPR012678">
    <property type="entry name" value="Ribosomal_uL23/eL15/eS24_sf"/>
</dbReference>
<name>A0AAE9J4A5_CAEBR</name>
<comment type="subunit">
    <text evidence="41">Component of the mitochondrial ribosome large subunit (39S) which comprises a 16S rRNA and about 50 distinct proteins.</text>
</comment>
<dbReference type="Gene3D" id="1.10.10.2330">
    <property type="match status" value="1"/>
</dbReference>
<evidence type="ECO:0000256" key="19">
    <source>
        <dbReference type="ARBA" id="ARBA00022679"/>
    </source>
</evidence>
<comment type="catalytic activity">
    <reaction evidence="52">
        <text>(3S)-hydroxyoctanoyl-CoA + NAD(+) = 3-oxooctanoyl-CoA + NADH + H(+)</text>
        <dbReference type="Rhea" id="RHEA:31195"/>
        <dbReference type="ChEBI" id="CHEBI:15378"/>
        <dbReference type="ChEBI" id="CHEBI:57540"/>
        <dbReference type="ChEBI" id="CHEBI:57945"/>
        <dbReference type="ChEBI" id="CHEBI:62617"/>
        <dbReference type="ChEBI" id="CHEBI:62619"/>
    </reaction>
    <physiologicalReaction direction="left-to-right" evidence="52">
        <dbReference type="Rhea" id="RHEA:31196"/>
    </physiologicalReaction>
</comment>
<keyword evidence="33" id="KW-0496">Mitochondrion</keyword>
<evidence type="ECO:0000256" key="13">
    <source>
        <dbReference type="ARBA" id="ARBA00012076"/>
    </source>
</evidence>
<dbReference type="EC" id="4.2.1.17" evidence="13"/>
<accession>A0AAE9J4A5</accession>
<evidence type="ECO:0000256" key="6">
    <source>
        <dbReference type="ARBA" id="ARBA00005005"/>
    </source>
</evidence>
<dbReference type="NCBIfam" id="TIGR00468">
    <property type="entry name" value="pheS"/>
    <property type="match status" value="1"/>
</dbReference>
<evidence type="ECO:0000256" key="18">
    <source>
        <dbReference type="ARBA" id="ARBA00022598"/>
    </source>
</evidence>
<dbReference type="SUPFAM" id="SSF51735">
    <property type="entry name" value="NAD(P)-binding Rossmann-fold domains"/>
    <property type="match status" value="1"/>
</dbReference>
<evidence type="ECO:0000256" key="54">
    <source>
        <dbReference type="ARBA" id="ARBA00052834"/>
    </source>
</evidence>
<feature type="site" description="Important for long-chain enoyl-CoA hydratase activity" evidence="64">
    <location>
        <position position="858"/>
    </location>
</feature>
<dbReference type="CDD" id="cd00496">
    <property type="entry name" value="PheRS_alpha_core"/>
    <property type="match status" value="1"/>
</dbReference>
<comment type="similarity">
    <text evidence="9">In the central section; belongs to the 3-hydroxyacyl-CoA dehydrogenase family.</text>
</comment>
<comment type="catalytic activity">
    <reaction evidence="44">
        <text>(3S)-hydroxyhexadecanoyl-CoA + NAD(+) = 3-oxohexadecanoyl-CoA + NADH + H(+)</text>
        <dbReference type="Rhea" id="RHEA:31159"/>
        <dbReference type="ChEBI" id="CHEBI:15378"/>
        <dbReference type="ChEBI" id="CHEBI:57349"/>
        <dbReference type="ChEBI" id="CHEBI:57540"/>
        <dbReference type="ChEBI" id="CHEBI:57945"/>
        <dbReference type="ChEBI" id="CHEBI:62613"/>
    </reaction>
    <physiologicalReaction direction="left-to-right" evidence="44">
        <dbReference type="Rhea" id="RHEA:31160"/>
    </physiologicalReaction>
</comment>
<evidence type="ECO:0000256" key="49">
    <source>
        <dbReference type="ARBA" id="ARBA00050446"/>
    </source>
</evidence>
<dbReference type="InterPro" id="IPR029045">
    <property type="entry name" value="ClpP/crotonase-like_dom_sf"/>
</dbReference>
<dbReference type="InterPro" id="IPR050136">
    <property type="entry name" value="FA_oxidation_alpha_subunit"/>
</dbReference>
<dbReference type="Gene3D" id="3.90.226.10">
    <property type="entry name" value="2-enoyl-CoA Hydratase, Chain A, domain 1"/>
    <property type="match status" value="1"/>
</dbReference>
<keyword evidence="38" id="KW-0687">Ribonucleoprotein</keyword>
<dbReference type="InterPro" id="IPR006108">
    <property type="entry name" value="3HC_DH_C"/>
</dbReference>
<dbReference type="InterPro" id="IPR001753">
    <property type="entry name" value="Enoyl-CoA_hydra/iso"/>
</dbReference>
<dbReference type="Pfam" id="PF02737">
    <property type="entry name" value="3HCDH_N"/>
    <property type="match status" value="1"/>
</dbReference>
<dbReference type="SUPFAM" id="SSF48179">
    <property type="entry name" value="6-phosphogluconate dehydrogenase C-terminal domain-like"/>
    <property type="match status" value="2"/>
</dbReference>
<evidence type="ECO:0000256" key="43">
    <source>
        <dbReference type="ARBA" id="ARBA00041375"/>
    </source>
</evidence>
<evidence type="ECO:0000256" key="38">
    <source>
        <dbReference type="ARBA" id="ARBA00023274"/>
    </source>
</evidence>
<dbReference type="Pfam" id="PF18553">
    <property type="entry name" value="PheRS_DBD3"/>
    <property type="match status" value="1"/>
</dbReference>
<keyword evidence="16" id="KW-0963">Cytoplasm</keyword>
<keyword evidence="27" id="KW-0809">Transit peptide</keyword>
<comment type="subunit">
    <text evidence="12">Homodimer.</text>
</comment>
<keyword evidence="30" id="KW-0560">Oxidoreductase</keyword>
<evidence type="ECO:0000256" key="48">
    <source>
        <dbReference type="ARBA" id="ARBA00050222"/>
    </source>
</evidence>
<evidence type="ECO:0000256" key="22">
    <source>
        <dbReference type="ARBA" id="ARBA00022792"/>
    </source>
</evidence>
<sequence length="1470" mass="163803">MNDLDRLNQILQDQPYIEGFAQPSSVDFSTRSAVKEKDLKGREHLERWFHHLSSYEMTADTVSRSTDNFPQQILDLLASSTEFNSIELAQQWKVDHQKLIGAIKSLLANEGVLATKDVTEKRLELTNEGVQFANEGSPEFLVFQFVGTEGAAQADIMKQPFGKIGMAKAMQAKWVSVDKGLVVRKSTDVVDSTRKFLESLRLGEDVDENQKKELKKRKLISEVNIKGLLVSKGESFTTNLAKQEADLTPEMIASGSWKDKQFKKYNFESLGVVPSSGHLHPLMKVRSEFRQIFFSMGFSEMATNRYVESSFWNFDALFQPQQHPARDAHDTFFVSDPALSTKFPEDYLERVKTVHSKGGYGSAGYNYDWKIEEAQKNVLRTHTTAVSARQLYQLAQEGFRPSKLFSIDRVFRNETLDATHLAEFHQVEGVIAEKNLSLAHLIGVFTEFFKKLGITNLRFKPTYNPYTEPSMEIFAYHQGLAKWVEIGNSGMFRPEMLLPMGLPADVNVAGYGLSLERPTMIKYGINNIRDLFGSKIDLDVVYNTPICRLDNCCRMTSRLARLWQPGNPQRRVFLPDFWMAVIESPSVGRNKLPRNCVKFEVDPRMSRHDIREYLTKIYDLPVRDVRTEVQMGDITWNTKLDHQYKKAMWKEEDKKIAYVFMSKDFAFSFPQMFAASEEVVELAKMTKQQEELKEKLNEQYANRNRRVGQFASKHFPNHFSISSRRSDKKKCCRVLSISRRRRFARTLHSVCSRSHHQLCRIDLPNTKENVLNKALSADMKATFDKLQADESVKSIVVMSGKPNSFVAGADIQMLKAEKSAAGIEALSRDGQEQFFRIEKSQKPVVAAIMGSCMGGGLELALACHYRIAVNDKKTQLAVPEVMLGLLPGAGGTQRLPKLTTVQNVLDLTLTGKKIKADKAKKIGIVDHVIQPLGDGLGPAAENTHKYLEEVAVKTAKDLAEGKLKVNRDKGFIHKATQAVMTNSLFLDNVVLKMAKDKLMKLTAGNYPAPLKILDVVRTAYVDPRKGYEAEAKAFGELSQTFQSKALIGLFDGSTDAKKNKYGQGLPVNEVAVVGAGLMGAGIANVTIDKGVRTVLLDANPAGVERGQNQIATHLNGQVKRRKINKLEKERIYNHLVPTVDYAAMKNADLVIEAVFEDLQLKHKVIKQIESVVGPNTIIASNTSALPIKDIAAASSRPDKVIGMHYFSPVEKMQLLEIITHEGTSKETLATAAQLGLKQGKLVVVVKDCPGFFVVRCLGPMMSEVVRLLQEGVDPAELDKLTTKFGFPVGAATLADEVGLDVAEHVAQFLGKALGPRVRGGSADLLSELVNAGHKGRKTGKGIFVYGDGKKGSKKVNEEATKLLQKYKLTPNATVSSPEDRQLRLVSRFVNEALLCLEEGVLASPSDGDIASVFGIGFPPFWGGPFRFVDLYGADKLVASMEKFAGAYESAQFTPCQLLKDHAKSGKKFYN</sequence>
<comment type="catalytic activity">
    <reaction evidence="54">
        <text>(3S)-hydroxytetradecanoyl-CoA + NAD(+) = 3-oxotetradecanoyl-CoA + NADH + H(+)</text>
        <dbReference type="Rhea" id="RHEA:31167"/>
        <dbReference type="ChEBI" id="CHEBI:15378"/>
        <dbReference type="ChEBI" id="CHEBI:57540"/>
        <dbReference type="ChEBI" id="CHEBI:57945"/>
        <dbReference type="ChEBI" id="CHEBI:62543"/>
        <dbReference type="ChEBI" id="CHEBI:62614"/>
    </reaction>
    <physiologicalReaction direction="left-to-right" evidence="54">
        <dbReference type="Rhea" id="RHEA:31168"/>
    </physiologicalReaction>
</comment>
<comment type="catalytic activity">
    <reaction evidence="57">
        <text>1'-[1,2-di-(9Z,12Z-octadecadienoyl)-sn-glycero-3-phospho]-3'-[1-(9Z,12Z-octadecadienoyl)-sn-glycero-3-phospho]-glycerol + hexadecanoyl-CoA = 1'-[1,2-di-(9Z,12Z-octadecadienoyl)-sn-glycero-3-phospho]-3'-[1-(9Z,12Z-octadecadienoyl)-2-hexadecanoyl-sn-glycero-3-phospho]-glycerol + CoA</text>
        <dbReference type="Rhea" id="RHEA:43680"/>
        <dbReference type="ChEBI" id="CHEBI:57287"/>
        <dbReference type="ChEBI" id="CHEBI:57379"/>
        <dbReference type="ChEBI" id="CHEBI:83580"/>
        <dbReference type="ChEBI" id="CHEBI:83583"/>
    </reaction>
    <physiologicalReaction direction="left-to-right" evidence="57">
        <dbReference type="Rhea" id="RHEA:43681"/>
    </physiologicalReaction>
</comment>
<keyword evidence="17" id="KW-0597">Phosphoprotein</keyword>
<feature type="site" description="Important for hydroxyacyl-coenzyme A dehydrogenase activity" evidence="64">
    <location>
        <position position="1204"/>
    </location>
</feature>
<dbReference type="InterPro" id="IPR040724">
    <property type="entry name" value="PheRS_DBD1"/>
</dbReference>
<evidence type="ECO:0000256" key="10">
    <source>
        <dbReference type="ARBA" id="ARBA00008750"/>
    </source>
</evidence>
<dbReference type="NCBIfam" id="TIGR02441">
    <property type="entry name" value="fa_ox_alpha_mit"/>
    <property type="match status" value="1"/>
</dbReference>
<comment type="subunit">
    <text evidence="58">Heterotetramer of 2 alpha/HADHA and 2 beta/HADHB subunits; forms the mitochondrial trifunctional enzyme. Also purified as higher order heterooligomers including a 4 alpha/HADHA and 4 beta/HADHB heterooligomer which physiological significance remains unclear. The mitochondrial trifunctional enzyme interacts with MTLN.</text>
</comment>
<evidence type="ECO:0000313" key="68">
    <source>
        <dbReference type="Proteomes" id="UP000829354"/>
    </source>
</evidence>
<dbReference type="GO" id="GO:0016509">
    <property type="term" value="F:long-chain (3S)-3-hydroxyacyl-CoA dehydrogenase (NAD+) activity"/>
    <property type="evidence" value="ECO:0007669"/>
    <property type="project" value="UniProtKB-EC"/>
</dbReference>
<dbReference type="GO" id="GO:1990904">
    <property type="term" value="C:ribonucleoprotein complex"/>
    <property type="evidence" value="ECO:0007669"/>
    <property type="project" value="UniProtKB-KW"/>
</dbReference>
<evidence type="ECO:0000256" key="21">
    <source>
        <dbReference type="ARBA" id="ARBA00022741"/>
    </source>
</evidence>
<keyword evidence="32" id="KW-0443">Lipid metabolism</keyword>
<evidence type="ECO:0000256" key="28">
    <source>
        <dbReference type="ARBA" id="ARBA00022980"/>
    </source>
</evidence>
<feature type="active site" description="For hydroxyacyl-coenzyme A dehydrogenase activity" evidence="63">
    <location>
        <position position="1216"/>
    </location>
</feature>
<keyword evidence="19" id="KW-0808">Transferase</keyword>
<keyword evidence="15" id="KW-0488">Methylation</keyword>
<organism evidence="67 68">
    <name type="scientific">Caenorhabditis briggsae</name>
    <dbReference type="NCBI Taxonomy" id="6238"/>
    <lineage>
        <taxon>Eukaryota</taxon>
        <taxon>Metazoa</taxon>
        <taxon>Ecdysozoa</taxon>
        <taxon>Nematoda</taxon>
        <taxon>Chromadorea</taxon>
        <taxon>Rhabditida</taxon>
        <taxon>Rhabditina</taxon>
        <taxon>Rhabditomorpha</taxon>
        <taxon>Rhabditoidea</taxon>
        <taxon>Rhabditidae</taxon>
        <taxon>Peloderinae</taxon>
        <taxon>Caenorhabditis</taxon>
    </lineage>
</organism>
<keyword evidence="36" id="KW-0456">Lyase</keyword>
<evidence type="ECO:0000256" key="60">
    <source>
        <dbReference type="ARBA" id="ARBA00068347"/>
    </source>
</evidence>
<dbReference type="Pfam" id="PF01409">
    <property type="entry name" value="tRNA-synt_2d"/>
    <property type="match status" value="1"/>
</dbReference>
<comment type="catalytic activity">
    <reaction evidence="55">
        <text>1'-[1,2-di-(9Z,12Z-octadecadienoyl)-sn-glycero-3-phospho]-3'-[1-(9Z,12Z-octadecadienoyl)-sn-glycero-3-phospho]-glycerol + (9Z)-octadecenoyl-CoA = 1'-[1,2-di-(9Z,12Z-octadecadienoyl)-sn-glycero-3-phospho]-3'-[1-(9Z,12Z-octadecadienoyl)-2-(9Z-octadecenoyl)-sn-glycero-3-phospho]-glycerol + CoA</text>
        <dbReference type="Rhea" id="RHEA:43676"/>
        <dbReference type="ChEBI" id="CHEBI:57287"/>
        <dbReference type="ChEBI" id="CHEBI:57387"/>
        <dbReference type="ChEBI" id="CHEBI:83580"/>
        <dbReference type="ChEBI" id="CHEBI:83582"/>
    </reaction>
    <physiologicalReaction direction="left-to-right" evidence="55">
        <dbReference type="Rhea" id="RHEA:43677"/>
    </physiologicalReaction>
</comment>
<evidence type="ECO:0000256" key="40">
    <source>
        <dbReference type="ARBA" id="ARBA00035854"/>
    </source>
</evidence>
<evidence type="ECO:0000256" key="4">
    <source>
        <dbReference type="ARBA" id="ARBA00004305"/>
    </source>
</evidence>
<comment type="catalytic activity">
    <reaction evidence="53">
        <text>(3S)-3-hydroxydodecanoyl-CoA = (2E)-dodecenoyl-CoA + H2O</text>
        <dbReference type="Rhea" id="RHEA:31075"/>
        <dbReference type="ChEBI" id="CHEBI:15377"/>
        <dbReference type="ChEBI" id="CHEBI:57330"/>
        <dbReference type="ChEBI" id="CHEBI:62558"/>
    </reaction>
    <physiologicalReaction direction="right-to-left" evidence="53">
        <dbReference type="Rhea" id="RHEA:31077"/>
    </physiologicalReaction>
</comment>
<keyword evidence="29" id="KW-0007">Acetylation</keyword>
<evidence type="ECO:0000256" key="12">
    <source>
        <dbReference type="ARBA" id="ARBA00011738"/>
    </source>
</evidence>
<dbReference type="InterPro" id="IPR012677">
    <property type="entry name" value="Nucleotide-bd_a/b_plait_sf"/>
</dbReference>
<dbReference type="EC" id="1.1.1.211" evidence="59"/>
<evidence type="ECO:0000256" key="55">
    <source>
        <dbReference type="ARBA" id="ARBA00052860"/>
    </source>
</evidence>
<dbReference type="GO" id="GO:0005743">
    <property type="term" value="C:mitochondrial inner membrane"/>
    <property type="evidence" value="ECO:0007669"/>
    <property type="project" value="UniProtKB-SubCell"/>
</dbReference>
<dbReference type="GO" id="GO:0070403">
    <property type="term" value="F:NAD+ binding"/>
    <property type="evidence" value="ECO:0007669"/>
    <property type="project" value="InterPro"/>
</dbReference>
<evidence type="ECO:0000256" key="52">
    <source>
        <dbReference type="ARBA" id="ARBA00052224"/>
    </source>
</evidence>
<dbReference type="InterPro" id="IPR006195">
    <property type="entry name" value="aa-tRNA-synth_II"/>
</dbReference>
<evidence type="ECO:0000256" key="46">
    <source>
        <dbReference type="ARBA" id="ARBA00049255"/>
    </source>
</evidence>
<evidence type="ECO:0000313" key="67">
    <source>
        <dbReference type="EMBL" id="UMM13631.1"/>
    </source>
</evidence>
<dbReference type="SUPFAM" id="SSF55681">
    <property type="entry name" value="Class II aaRS and biotin synthetases"/>
    <property type="match status" value="1"/>
</dbReference>
<dbReference type="InterPro" id="IPR040725">
    <property type="entry name" value="PheRS_DBD3"/>
</dbReference>
<keyword evidence="26" id="KW-0648">Protein biosynthesis</keyword>
<keyword evidence="65" id="KW-0175">Coiled coil</keyword>
<dbReference type="GO" id="GO:0016740">
    <property type="term" value="F:transferase activity"/>
    <property type="evidence" value="ECO:0007669"/>
    <property type="project" value="UniProtKB-KW"/>
</dbReference>
<evidence type="ECO:0000256" key="26">
    <source>
        <dbReference type="ARBA" id="ARBA00022917"/>
    </source>
</evidence>
<evidence type="ECO:0000256" key="61">
    <source>
        <dbReference type="ARBA" id="ARBA00077617"/>
    </source>
</evidence>
<dbReference type="CDD" id="cd06558">
    <property type="entry name" value="crotonase-like"/>
    <property type="match status" value="1"/>
</dbReference>
<evidence type="ECO:0000256" key="8">
    <source>
        <dbReference type="ARBA" id="ARBA00006703"/>
    </source>
</evidence>
<evidence type="ECO:0000256" key="20">
    <source>
        <dbReference type="ARBA" id="ARBA00022723"/>
    </source>
</evidence>
<keyword evidence="20" id="KW-0479">Metal-binding</keyword>
<feature type="site" description="Important for long-chain enoyl-CoA hydratase activity" evidence="64">
    <location>
        <position position="880"/>
    </location>
</feature>
<dbReference type="FunFam" id="3.30.930.10:FF:000033">
    <property type="entry name" value="Phenylalanine--tRNA ligase alpha subunit"/>
    <property type="match status" value="1"/>
</dbReference>
<dbReference type="Gene3D" id="1.10.1040.50">
    <property type="match status" value="1"/>
</dbReference>
<comment type="similarity">
    <text evidence="8">Belongs to the class-II aminoacyl-tRNA synthetase family. Phe-tRNA synthetase alpha subunit type 2 subfamily.</text>
</comment>
<dbReference type="GO" id="GO:0004300">
    <property type="term" value="F:enoyl-CoA hydratase activity"/>
    <property type="evidence" value="ECO:0007669"/>
    <property type="project" value="UniProtKB-EC"/>
</dbReference>
<dbReference type="EMBL" id="CP092620">
    <property type="protein sequence ID" value="UMM13631.1"/>
    <property type="molecule type" value="Genomic_DNA"/>
</dbReference>
<evidence type="ECO:0000256" key="45">
    <source>
        <dbReference type="ARBA" id="ARBA00048361"/>
    </source>
</evidence>
<dbReference type="Gene3D" id="3.40.50.720">
    <property type="entry name" value="NAD(P)-binding Rossmann-like Domain"/>
    <property type="match status" value="1"/>
</dbReference>
<evidence type="ECO:0000256" key="9">
    <source>
        <dbReference type="ARBA" id="ARBA00007005"/>
    </source>
</evidence>
<comment type="pathway">
    <text evidence="6">Lipid metabolism; fatty acid beta-oxidation.</text>
</comment>
<keyword evidence="21" id="KW-0547">Nucleotide-binding</keyword>
<evidence type="ECO:0000256" key="39">
    <source>
        <dbReference type="ARBA" id="ARBA00030612"/>
    </source>
</evidence>
<evidence type="ECO:0000256" key="27">
    <source>
        <dbReference type="ARBA" id="ARBA00022946"/>
    </source>
</evidence>
<dbReference type="Gene3D" id="1.10.10.2320">
    <property type="match status" value="1"/>
</dbReference>
<evidence type="ECO:0000256" key="42">
    <source>
        <dbReference type="ARBA" id="ARBA00039977"/>
    </source>
</evidence>
<evidence type="ECO:0000256" key="51">
    <source>
        <dbReference type="ARBA" id="ARBA00051877"/>
    </source>
</evidence>
<evidence type="ECO:0000256" key="31">
    <source>
        <dbReference type="ARBA" id="ARBA00023027"/>
    </source>
</evidence>
<keyword evidence="22" id="KW-0999">Mitochondrion inner membrane</keyword>
<dbReference type="FunFam" id="3.40.50.720:FF:000009">
    <property type="entry name" value="Fatty oxidation complex, alpha subunit"/>
    <property type="match status" value="1"/>
</dbReference>
<dbReference type="GO" id="GO:0046872">
    <property type="term" value="F:metal ion binding"/>
    <property type="evidence" value="ECO:0007669"/>
    <property type="project" value="UniProtKB-KW"/>
</dbReference>
<dbReference type="Pfam" id="PF00378">
    <property type="entry name" value="ECH_1"/>
    <property type="match status" value="1"/>
</dbReference>
<keyword evidence="31" id="KW-0520">NAD</keyword>
<dbReference type="PROSITE" id="PS50862">
    <property type="entry name" value="AA_TRNA_LIGASE_II"/>
    <property type="match status" value="1"/>
</dbReference>
<evidence type="ECO:0000256" key="36">
    <source>
        <dbReference type="ARBA" id="ARBA00023239"/>
    </source>
</evidence>
<evidence type="ECO:0000256" key="59">
    <source>
        <dbReference type="ARBA" id="ARBA00066806"/>
    </source>
</evidence>
<evidence type="ECO:0000256" key="1">
    <source>
        <dbReference type="ARBA" id="ARBA00000469"/>
    </source>
</evidence>
<evidence type="ECO:0000256" key="29">
    <source>
        <dbReference type="ARBA" id="ARBA00022990"/>
    </source>
</evidence>
<comment type="similarity">
    <text evidence="7">Belongs to the universal ribosomal protein uL23 family.</text>
</comment>
<evidence type="ECO:0000256" key="63">
    <source>
        <dbReference type="PIRSR" id="PIRSR612803-1"/>
    </source>
</evidence>
<evidence type="ECO:0000256" key="58">
    <source>
        <dbReference type="ARBA" id="ARBA00062153"/>
    </source>
</evidence>
<comment type="catalytic activity">
    <reaction evidence="47">
        <text>a (3S)-3-hydroxyacyl-CoA + NAD(+) = a 3-oxoacyl-CoA + NADH + H(+)</text>
        <dbReference type="Rhea" id="RHEA:22432"/>
        <dbReference type="ChEBI" id="CHEBI:15378"/>
        <dbReference type="ChEBI" id="CHEBI:57318"/>
        <dbReference type="ChEBI" id="CHEBI:57540"/>
        <dbReference type="ChEBI" id="CHEBI:57945"/>
        <dbReference type="ChEBI" id="CHEBI:90726"/>
        <dbReference type="EC" id="1.1.1.35"/>
    </reaction>
</comment>
<evidence type="ECO:0000256" key="2">
    <source>
        <dbReference type="ARBA" id="ARBA00001946"/>
    </source>
</evidence>
<gene>
    <name evidence="67" type="ORF">L5515_001803</name>
</gene>
<dbReference type="NCBIfam" id="NF003210">
    <property type="entry name" value="PRK04172.1"/>
    <property type="match status" value="1"/>
</dbReference>
<keyword evidence="35" id="KW-0030">Aminoacyl-tRNA synthetase</keyword>
<dbReference type="InterPro" id="IPR002319">
    <property type="entry name" value="Phenylalanyl-tRNA_Synthase"/>
</dbReference>
<dbReference type="Pfam" id="PF00725">
    <property type="entry name" value="3HCDH"/>
    <property type="match status" value="2"/>
</dbReference>
<protein>
    <recommendedName>
        <fullName evidence="42">Large ribosomal subunit protein uL23m</fullName>
        <ecNumber evidence="59">1.1.1.211</ecNumber>
        <ecNumber evidence="13">4.2.1.17</ecNumber>
        <ecNumber evidence="14">6.1.1.20</ecNumber>
    </recommendedName>
    <alternativeName>
        <fullName evidence="43">39S ribosomal protein L23, mitochondrial</fullName>
    </alternativeName>
    <alternativeName>
        <fullName evidence="61">Monolysocardiolipin acyltransferase</fullName>
    </alternativeName>
    <alternativeName>
        <fullName evidence="39">Phenylalanyl-tRNA synthetase alpha subunit</fullName>
    </alternativeName>
    <alternativeName>
        <fullName evidence="62">TP-alpha</fullName>
    </alternativeName>
    <alternativeName>
        <fullName evidence="60">Trifunctional enzyme subunit alpha, mitochondrial</fullName>
    </alternativeName>
</protein>
<comment type="catalytic activity">
    <reaction evidence="51">
        <text>(3S)-hydroxyoctanoyl-CoA = (2E)-octenoyl-CoA + H2O</text>
        <dbReference type="Rhea" id="RHEA:31199"/>
        <dbReference type="ChEBI" id="CHEBI:15377"/>
        <dbReference type="ChEBI" id="CHEBI:62242"/>
        <dbReference type="ChEBI" id="CHEBI:62617"/>
    </reaction>
    <physiologicalReaction direction="right-to-left" evidence="51">
        <dbReference type="Rhea" id="RHEA:31201"/>
    </physiologicalReaction>
</comment>
<evidence type="ECO:0000256" key="53">
    <source>
        <dbReference type="ARBA" id="ARBA00052711"/>
    </source>
</evidence>
<evidence type="ECO:0000256" key="7">
    <source>
        <dbReference type="ARBA" id="ARBA00006700"/>
    </source>
</evidence>
<keyword evidence="34" id="KW-0472">Membrane</keyword>
<comment type="subunit">
    <text evidence="11">Tetramer of two alpha and two beta subunits.</text>
</comment>
<evidence type="ECO:0000256" key="47">
    <source>
        <dbReference type="ARBA" id="ARBA00049556"/>
    </source>
</evidence>
<comment type="similarity">
    <text evidence="10">In the N-terminal section; belongs to the enoyl-CoA hydratase/isomerase family.</text>
</comment>
<dbReference type="FunFam" id="1.10.1040.50:FF:000002">
    <property type="entry name" value="Trifunctional enzyme subunit alpha, mitochondrial"/>
    <property type="match status" value="1"/>
</dbReference>
<keyword evidence="23" id="KW-0276">Fatty acid metabolism</keyword>
<evidence type="ECO:0000256" key="33">
    <source>
        <dbReference type="ARBA" id="ARBA00023128"/>
    </source>
</evidence>
<dbReference type="InterPro" id="IPR008927">
    <property type="entry name" value="6-PGluconate_DH-like_C_sf"/>
</dbReference>
<evidence type="ECO:0000256" key="14">
    <source>
        <dbReference type="ARBA" id="ARBA00012814"/>
    </source>
</evidence>
<comment type="catalytic activity">
    <reaction evidence="49">
        <text>a long-chain (3S)-3-hydroxy fatty acyl-CoA + NAD(+) = a long-chain 3-oxo-fatty acyl-CoA + NADH + H(+)</text>
        <dbReference type="Rhea" id="RHEA:52656"/>
        <dbReference type="ChEBI" id="CHEBI:15378"/>
        <dbReference type="ChEBI" id="CHEBI:57540"/>
        <dbReference type="ChEBI" id="CHEBI:57945"/>
        <dbReference type="ChEBI" id="CHEBI:136757"/>
        <dbReference type="ChEBI" id="CHEBI:136758"/>
        <dbReference type="EC" id="1.1.1.211"/>
    </reaction>
    <physiologicalReaction direction="left-to-right" evidence="49">
        <dbReference type="Rhea" id="RHEA:52657"/>
    </physiologicalReaction>
</comment>
<evidence type="ECO:0000256" key="16">
    <source>
        <dbReference type="ARBA" id="ARBA00022490"/>
    </source>
</evidence>
<dbReference type="GO" id="GO:0000049">
    <property type="term" value="F:tRNA binding"/>
    <property type="evidence" value="ECO:0007669"/>
    <property type="project" value="InterPro"/>
</dbReference>